<dbReference type="GO" id="GO:0005739">
    <property type="term" value="C:mitochondrion"/>
    <property type="evidence" value="ECO:0007669"/>
    <property type="project" value="TreeGrafter"/>
</dbReference>
<dbReference type="Gene3D" id="3.30.420.40">
    <property type="match status" value="2"/>
</dbReference>
<dbReference type="PIRSF" id="PIRSF000538">
    <property type="entry name" value="GlpK"/>
    <property type="match status" value="1"/>
</dbReference>
<evidence type="ECO:0000256" key="1">
    <source>
        <dbReference type="ARBA" id="ARBA00005190"/>
    </source>
</evidence>
<reference evidence="13" key="1">
    <citation type="journal article" date="2018" name="Genome Biol. Evol.">
        <title>Genomics and development of Lentinus tigrinus, a white-rot wood-decaying mushroom with dimorphic fruiting bodies.</title>
        <authorList>
            <person name="Wu B."/>
            <person name="Xu Z."/>
            <person name="Knudson A."/>
            <person name="Carlson A."/>
            <person name="Chen N."/>
            <person name="Kovaka S."/>
            <person name="LaButti K."/>
            <person name="Lipzen A."/>
            <person name="Pennachio C."/>
            <person name="Riley R."/>
            <person name="Schakwitz W."/>
            <person name="Umezawa K."/>
            <person name="Ohm R.A."/>
            <person name="Grigoriev I.V."/>
            <person name="Nagy L.G."/>
            <person name="Gibbons J."/>
            <person name="Hibbett D."/>
        </authorList>
    </citation>
    <scope>NUCLEOTIDE SEQUENCE [LARGE SCALE GENOMIC DNA]</scope>
    <source>
        <strain evidence="13">ALCF2SS1-6</strain>
    </source>
</reference>
<evidence type="ECO:0000259" key="12">
    <source>
        <dbReference type="Pfam" id="PF02782"/>
    </source>
</evidence>
<dbReference type="GO" id="GO:0005524">
    <property type="term" value="F:ATP binding"/>
    <property type="evidence" value="ECO:0007669"/>
    <property type="project" value="UniProtKB-KW"/>
</dbReference>
<proteinExistence type="inferred from homology"/>
<dbReference type="GO" id="GO:0006641">
    <property type="term" value="P:triglyceride metabolic process"/>
    <property type="evidence" value="ECO:0007669"/>
    <property type="project" value="TreeGrafter"/>
</dbReference>
<keyword evidence="8" id="KW-0067">ATP-binding</keyword>
<dbReference type="UniPathway" id="UPA00618">
    <property type="reaction ID" value="UER00672"/>
</dbReference>
<dbReference type="GO" id="GO:0004370">
    <property type="term" value="F:glycerol kinase activity"/>
    <property type="evidence" value="ECO:0007669"/>
    <property type="project" value="UniProtKB-EC"/>
</dbReference>
<dbReference type="InterPro" id="IPR000577">
    <property type="entry name" value="Carb_kinase_FGGY"/>
</dbReference>
<dbReference type="CDD" id="cd07792">
    <property type="entry name" value="ASKHA_NBD_FGGY_GK1-3-like"/>
    <property type="match status" value="1"/>
</dbReference>
<dbReference type="PROSITE" id="PS00445">
    <property type="entry name" value="FGGY_KINASES_2"/>
    <property type="match status" value="1"/>
</dbReference>
<evidence type="ECO:0000256" key="5">
    <source>
        <dbReference type="ARBA" id="ARBA00022741"/>
    </source>
</evidence>
<dbReference type="InterPro" id="IPR005999">
    <property type="entry name" value="Glycerol_kin"/>
</dbReference>
<keyword evidence="14" id="KW-1185">Reference proteome</keyword>
<evidence type="ECO:0000256" key="10">
    <source>
        <dbReference type="RuleBase" id="RU003733"/>
    </source>
</evidence>
<feature type="domain" description="Carbohydrate kinase FGGY C-terminal" evidence="12">
    <location>
        <begin position="284"/>
        <end position="475"/>
    </location>
</feature>
<evidence type="ECO:0000256" key="6">
    <source>
        <dbReference type="ARBA" id="ARBA00022777"/>
    </source>
</evidence>
<dbReference type="PANTHER" id="PTHR10196:SF69">
    <property type="entry name" value="GLYCEROL KINASE"/>
    <property type="match status" value="1"/>
</dbReference>
<keyword evidence="4 10" id="KW-0808">Transferase</keyword>
<dbReference type="EMBL" id="ML122272">
    <property type="protein sequence ID" value="RPD58910.1"/>
    <property type="molecule type" value="Genomic_DNA"/>
</dbReference>
<evidence type="ECO:0000313" key="13">
    <source>
        <dbReference type="EMBL" id="RPD58910.1"/>
    </source>
</evidence>
<evidence type="ECO:0000256" key="4">
    <source>
        <dbReference type="ARBA" id="ARBA00022679"/>
    </source>
</evidence>
<dbReference type="GO" id="GO:0046167">
    <property type="term" value="P:glycerol-3-phosphate biosynthetic process"/>
    <property type="evidence" value="ECO:0007669"/>
    <property type="project" value="TreeGrafter"/>
</dbReference>
<dbReference type="InterPro" id="IPR018483">
    <property type="entry name" value="Carb_kinase_FGGY_CS"/>
</dbReference>
<dbReference type="Pfam" id="PF00370">
    <property type="entry name" value="FGGY_N"/>
    <property type="match status" value="1"/>
</dbReference>
<dbReference type="NCBIfam" id="NF000756">
    <property type="entry name" value="PRK00047.1"/>
    <property type="match status" value="1"/>
</dbReference>
<dbReference type="Proteomes" id="UP000313359">
    <property type="component" value="Unassembled WGS sequence"/>
</dbReference>
<dbReference type="EC" id="2.7.1.30" evidence="3"/>
<protein>
    <recommendedName>
        <fullName evidence="3">glycerol kinase</fullName>
        <ecNumber evidence="3">2.7.1.30</ecNumber>
    </recommendedName>
    <alternativeName>
        <fullName evidence="9">ATP:glycerol 3-phosphotransferase</fullName>
    </alternativeName>
</protein>
<dbReference type="AlphaFoldDB" id="A0A5C2S5L4"/>
<keyword evidence="5" id="KW-0547">Nucleotide-binding</keyword>
<dbReference type="InterPro" id="IPR042018">
    <property type="entry name" value="GK1-3_metazoan-type"/>
</dbReference>
<dbReference type="GO" id="GO:0019563">
    <property type="term" value="P:glycerol catabolic process"/>
    <property type="evidence" value="ECO:0007669"/>
    <property type="project" value="UniProtKB-UniPathway"/>
</dbReference>
<feature type="domain" description="Carbohydrate kinase FGGY N-terminal" evidence="11">
    <location>
        <begin position="11"/>
        <end position="275"/>
    </location>
</feature>
<name>A0A5C2S5L4_9APHY</name>
<keyword evidence="6 10" id="KW-0418">Kinase</keyword>
<dbReference type="InterPro" id="IPR018485">
    <property type="entry name" value="FGGY_C"/>
</dbReference>
<dbReference type="Pfam" id="PF02782">
    <property type="entry name" value="FGGY_C"/>
    <property type="match status" value="1"/>
</dbReference>
<evidence type="ECO:0000256" key="7">
    <source>
        <dbReference type="ARBA" id="ARBA00022798"/>
    </source>
</evidence>
<evidence type="ECO:0000259" key="11">
    <source>
        <dbReference type="Pfam" id="PF00370"/>
    </source>
</evidence>
<dbReference type="SUPFAM" id="SSF53067">
    <property type="entry name" value="Actin-like ATPase domain"/>
    <property type="match status" value="2"/>
</dbReference>
<dbReference type="PROSITE" id="PS00933">
    <property type="entry name" value="FGGY_KINASES_1"/>
    <property type="match status" value="1"/>
</dbReference>
<accession>A0A5C2S5L4</accession>
<dbReference type="STRING" id="1328759.A0A5C2S5L4"/>
<dbReference type="InterPro" id="IPR018484">
    <property type="entry name" value="FGGY_N"/>
</dbReference>
<dbReference type="InterPro" id="IPR043129">
    <property type="entry name" value="ATPase_NBD"/>
</dbReference>
<sequence>MSGLKHGEFVGSLDCGTTSTRFLVFDKYADIVAEHQIEYPQYYPEPGWHEQNPDELVESCEVCINEASKALEDAGWAKESVKVIGITNQRESTVAWSRKTGKPLCPLIVWDDARTKNTVAHFERKLQLEGINVHGRIKKGEDAIEALRQMSGLPISTYFSAIKLRWMIDHHENVRKAHDEDDLMFGTVESWILYRLASNGDKLHITDVTNASRTLLMNLNTLEWDPALLDFFGIKSSVLPKIVSSSEVYGELQSTVLKGVKVAGLAGDQQAALIGNKCLRQGEAKCTYGTGAFLLFCTGNDVVLSKHGLLSTVAYKDGATGKPVYALEGSIAVAGSAIKWLRDTMSLVSTAGEVNTLAESVPDTGGVYFVTAFSGLLAPYWDPGAAGLLIGLTAYTTPAHIALATLEANAFQTRAILESMKLDSKADLKHLMVDGGMTNGDKVMKVLADIGGFTVIRPEMRESTALGSALLAGSAIRLHGWDISKPETLTEVNTKGNVEFVPNMPEDAREKRWQGWQRAIERSVGWEEGVDE</sequence>
<comment type="similarity">
    <text evidence="2 10">Belongs to the FGGY kinase family.</text>
</comment>
<dbReference type="PANTHER" id="PTHR10196">
    <property type="entry name" value="SUGAR KINASE"/>
    <property type="match status" value="1"/>
</dbReference>
<comment type="pathway">
    <text evidence="1">Polyol metabolism; glycerol degradation via glycerol kinase pathway; sn-glycerol 3-phosphate from glycerol: step 1/1.</text>
</comment>
<keyword evidence="7" id="KW-0319">Glycerol metabolism</keyword>
<organism evidence="13 14">
    <name type="scientific">Lentinus tigrinus ALCF2SS1-6</name>
    <dbReference type="NCBI Taxonomy" id="1328759"/>
    <lineage>
        <taxon>Eukaryota</taxon>
        <taxon>Fungi</taxon>
        <taxon>Dikarya</taxon>
        <taxon>Basidiomycota</taxon>
        <taxon>Agaricomycotina</taxon>
        <taxon>Agaricomycetes</taxon>
        <taxon>Polyporales</taxon>
        <taxon>Polyporaceae</taxon>
        <taxon>Lentinus</taxon>
    </lineage>
</organism>
<dbReference type="OrthoDB" id="5422795at2759"/>
<dbReference type="NCBIfam" id="TIGR01311">
    <property type="entry name" value="glycerol_kin"/>
    <property type="match status" value="1"/>
</dbReference>
<evidence type="ECO:0000256" key="3">
    <source>
        <dbReference type="ARBA" id="ARBA00012099"/>
    </source>
</evidence>
<dbReference type="FunFam" id="3.30.420.40:FF:000086">
    <property type="entry name" value="Glycerol kinase"/>
    <property type="match status" value="1"/>
</dbReference>
<gene>
    <name evidence="13" type="ORF">L227DRAFT_528003</name>
</gene>
<evidence type="ECO:0000256" key="8">
    <source>
        <dbReference type="ARBA" id="ARBA00022840"/>
    </source>
</evidence>
<evidence type="ECO:0000256" key="9">
    <source>
        <dbReference type="ARBA" id="ARBA00043149"/>
    </source>
</evidence>
<evidence type="ECO:0000313" key="14">
    <source>
        <dbReference type="Proteomes" id="UP000313359"/>
    </source>
</evidence>
<dbReference type="FunFam" id="3.30.420.40:FF:000108">
    <property type="entry name" value="Glycerol kinase, glycosomal"/>
    <property type="match status" value="1"/>
</dbReference>
<evidence type="ECO:0000256" key="2">
    <source>
        <dbReference type="ARBA" id="ARBA00009156"/>
    </source>
</evidence>